<evidence type="ECO:0000256" key="2">
    <source>
        <dbReference type="ARBA" id="ARBA00009085"/>
    </source>
</evidence>
<accession>A0A9P7G2B3</accession>
<evidence type="ECO:0000313" key="13">
    <source>
        <dbReference type="Proteomes" id="UP000775547"/>
    </source>
</evidence>
<proteinExistence type="inferred from homology"/>
<dbReference type="PROSITE" id="PS50235">
    <property type="entry name" value="USP_3"/>
    <property type="match status" value="1"/>
</dbReference>
<dbReference type="Pfam" id="PF00443">
    <property type="entry name" value="UCH"/>
    <property type="match status" value="1"/>
</dbReference>
<dbReference type="GO" id="GO:0006508">
    <property type="term" value="P:proteolysis"/>
    <property type="evidence" value="ECO:0007669"/>
    <property type="project" value="UniProtKB-KW"/>
</dbReference>
<dbReference type="Gene3D" id="3.90.70.10">
    <property type="entry name" value="Cysteine proteinases"/>
    <property type="match status" value="2"/>
</dbReference>
<feature type="domain" description="Bin3-type SAM" evidence="11">
    <location>
        <begin position="1"/>
        <end position="172"/>
    </location>
</feature>
<dbReference type="InterPro" id="IPR024160">
    <property type="entry name" value="BIN3_SAM-bd_dom"/>
</dbReference>
<dbReference type="SUPFAM" id="SSF53335">
    <property type="entry name" value="S-adenosyl-L-methionine-dependent methyltransferases"/>
    <property type="match status" value="1"/>
</dbReference>
<dbReference type="GO" id="GO:0016579">
    <property type="term" value="P:protein deubiquitination"/>
    <property type="evidence" value="ECO:0007669"/>
    <property type="project" value="InterPro"/>
</dbReference>
<dbReference type="GO" id="GO:0005829">
    <property type="term" value="C:cytosol"/>
    <property type="evidence" value="ECO:0007669"/>
    <property type="project" value="TreeGrafter"/>
</dbReference>
<reference evidence="12" key="2">
    <citation type="submission" date="2021-10" db="EMBL/GenBank/DDBJ databases">
        <title>Phylogenomics reveals ancestral predisposition of the termite-cultivated fungus Termitomyces towards a domesticated lifestyle.</title>
        <authorList>
            <person name="Auxier B."/>
            <person name="Grum-Grzhimaylo A."/>
            <person name="Cardenas M.E."/>
            <person name="Lodge J.D."/>
            <person name="Laessoe T."/>
            <person name="Pedersen O."/>
            <person name="Smith M.E."/>
            <person name="Kuyper T.W."/>
            <person name="Franco-Molano E.A."/>
            <person name="Baroni T.J."/>
            <person name="Aanen D.K."/>
        </authorList>
    </citation>
    <scope>NUCLEOTIDE SEQUENCE</scope>
    <source>
        <strain evidence="12">AP01</strain>
        <tissue evidence="12">Mycelium</tissue>
    </source>
</reference>
<comment type="similarity">
    <text evidence="2">Belongs to the peptidase C19 family.</text>
</comment>
<feature type="compositionally biased region" description="Polar residues" evidence="9">
    <location>
        <begin position="620"/>
        <end position="637"/>
    </location>
</feature>
<dbReference type="Pfam" id="PF06859">
    <property type="entry name" value="Bin3"/>
    <property type="match status" value="1"/>
</dbReference>
<evidence type="ECO:0000256" key="6">
    <source>
        <dbReference type="ARBA" id="ARBA00022801"/>
    </source>
</evidence>
<feature type="region of interest" description="Disordered" evidence="9">
    <location>
        <begin position="853"/>
        <end position="946"/>
    </location>
</feature>
<evidence type="ECO:0000256" key="9">
    <source>
        <dbReference type="SAM" id="MobiDB-lite"/>
    </source>
</evidence>
<organism evidence="12 13">
    <name type="scientific">Asterophora parasitica</name>
    <dbReference type="NCBI Taxonomy" id="117018"/>
    <lineage>
        <taxon>Eukaryota</taxon>
        <taxon>Fungi</taxon>
        <taxon>Dikarya</taxon>
        <taxon>Basidiomycota</taxon>
        <taxon>Agaricomycotina</taxon>
        <taxon>Agaricomycetes</taxon>
        <taxon>Agaricomycetidae</taxon>
        <taxon>Agaricales</taxon>
        <taxon>Tricholomatineae</taxon>
        <taxon>Lyophyllaceae</taxon>
        <taxon>Asterophora</taxon>
    </lineage>
</organism>
<keyword evidence="13" id="KW-1185">Reference proteome</keyword>
<evidence type="ECO:0000256" key="3">
    <source>
        <dbReference type="ARBA" id="ARBA00012759"/>
    </source>
</evidence>
<comment type="caution">
    <text evidence="12">The sequence shown here is derived from an EMBL/GenBank/DDBJ whole genome shotgun (WGS) entry which is preliminary data.</text>
</comment>
<keyword evidence="4" id="KW-0645">Protease</keyword>
<dbReference type="GO" id="GO:0005634">
    <property type="term" value="C:nucleus"/>
    <property type="evidence" value="ECO:0007669"/>
    <property type="project" value="TreeGrafter"/>
</dbReference>
<sequence>MSCEHEYGSQPIPPSDIRGRHSFPHNILFRTADWTSTSIPEDAERYNVIVAFSISKWIHLNGGDDALKAFFQRVYSVLEPGGKFVFEPQAWGTYGKAKRMDEARILRVGISAYPLTIHFFQRLRDNAKKLQIRPEDFGAILAEIGFGPAQHFGITGEGGFRRPVDLIIGMQIWSDRHHEGVILHFDEAPEESSGRNITPRQAIVREMAKAKTLTPQEMYRARKQREEQEKAAFLPSGLINHGNTCFMNSVLQGHSSPAYAPASWRSPLLTNAHKLGGQYDQPWVDTMPIGDVFLDLMVRAWDSQSLHMRQSLSPKPILGALGRKYEQYLDFAQQDAHEFLRILLDATRMEELDVIKRRQPPPMNIKMRRRQTITPSYPPSEPPPIPEEDKLLTLADMIFGGRFASILVCQKCKNVSQTYEDFNDISLSIKAEDYQERKRDRLKNLAKRLTTFPNPNLNVAHDVPRPSSVPPAPNARESPLGGHEEPPTVDDRRRSLDIVAEGQAARSDPNVTTSSDNAVPVVITNGNGIGAGDIKHIELPPTKEKREKKDDSWTKLGRRISMTVGLGKSSKERRSRSRERNSKDYSRTSLQVDPSSSSENTTESGTSTRSTPRSSASDFAHSSTPAIHLSSGFSTPPTAIDGHIDPTLSPRTPSPTPIAAHRMSLSSRRHQTIRGKSPKPPKPSAGEIHYLREILADITPASSGHPFALFQPNTSNRSVVGHGAAVQNLWLSMNHFSGIEECLRMFTSVEILDGENMVGCRRCWKIANGKYEAHPGSLEERNEDEDSDSVDSHPPSTAPIIPNGIANPKPQHPPPSLSPLCPAALSNIPTSMSTPTVQLYTLTNNSDDRSIASLSTTEASSIQESDADSAPSVKLVANSRPSTPGGLPIPSISTTGPESPAESRHPTSMNGVWPLPPLIDRSASLPPPSNPSSPINPSMPPIVQPAPRLGQVLNHLPSANHTTSYSLPIPKTRQRRTTIRPVLDPEESSEAESDASAATSTRSMESSTSASHAPSTATTTPTARKKPKPVIMRPAYKRYLIGTPPPVLVIHLKRFQQVNKMHMLSFSHGFKKLDDFVTFPELLDLTPYLAPKKEDFGLGKKAKRGFSEKGKEKEKCMYRLYAVVVHIGNMLGGHYIAYTALPDPGPVSGAELKPEVSASSTDLKARSQRQWAYISDTIVRLTTLEEVLKAKAYICMYERVGS</sequence>
<feature type="compositionally biased region" description="Low complexity" evidence="9">
    <location>
        <begin position="594"/>
        <end position="617"/>
    </location>
</feature>
<comment type="catalytic activity">
    <reaction evidence="1">
        <text>Thiol-dependent hydrolysis of ester, thioester, amide, peptide and isopeptide bonds formed by the C-terminal Gly of ubiquitin (a 76-residue protein attached to proteins as an intracellular targeting signal).</text>
        <dbReference type="EC" id="3.4.19.12"/>
    </reaction>
</comment>
<dbReference type="PROSITE" id="PS00973">
    <property type="entry name" value="USP_2"/>
    <property type="match status" value="1"/>
</dbReference>
<dbReference type="InterPro" id="IPR038765">
    <property type="entry name" value="Papain-like_cys_pep_sf"/>
</dbReference>
<evidence type="ECO:0000256" key="5">
    <source>
        <dbReference type="ARBA" id="ARBA00022786"/>
    </source>
</evidence>
<dbReference type="Gene3D" id="3.40.50.150">
    <property type="entry name" value="Vaccinia Virus protein VP39"/>
    <property type="match status" value="1"/>
</dbReference>
<gene>
    <name evidence="12" type="ORF">DXG03_002507</name>
</gene>
<feature type="domain" description="USP" evidence="10">
    <location>
        <begin position="236"/>
        <end position="1200"/>
    </location>
</feature>
<evidence type="ECO:0000256" key="1">
    <source>
        <dbReference type="ARBA" id="ARBA00000707"/>
    </source>
</evidence>
<evidence type="ECO:0000259" key="11">
    <source>
        <dbReference type="PROSITE" id="PS51515"/>
    </source>
</evidence>
<name>A0A9P7G2B3_9AGAR</name>
<dbReference type="GO" id="GO:0004843">
    <property type="term" value="F:cysteine-type deubiquitinase activity"/>
    <property type="evidence" value="ECO:0007669"/>
    <property type="project" value="UniProtKB-EC"/>
</dbReference>
<dbReference type="SUPFAM" id="SSF54001">
    <property type="entry name" value="Cysteine proteinases"/>
    <property type="match status" value="1"/>
</dbReference>
<dbReference type="InterPro" id="IPR010675">
    <property type="entry name" value="Bin3_C"/>
</dbReference>
<evidence type="ECO:0000313" key="12">
    <source>
        <dbReference type="EMBL" id="KAG5642609.1"/>
    </source>
</evidence>
<feature type="compositionally biased region" description="Acidic residues" evidence="9">
    <location>
        <begin position="984"/>
        <end position="993"/>
    </location>
</feature>
<dbReference type="InterPro" id="IPR050164">
    <property type="entry name" value="Peptidase_C19"/>
</dbReference>
<dbReference type="OrthoDB" id="420187at2759"/>
<dbReference type="EC" id="3.4.19.12" evidence="3"/>
<dbReference type="InterPro" id="IPR018200">
    <property type="entry name" value="USP_CS"/>
</dbReference>
<keyword evidence="6" id="KW-0378">Hydrolase</keyword>
<feature type="region of interest" description="Disordered" evidence="9">
    <location>
        <begin position="958"/>
        <end position="1029"/>
    </location>
</feature>
<reference evidence="12" key="1">
    <citation type="submission" date="2020-07" db="EMBL/GenBank/DDBJ databases">
        <authorList>
            <person name="Nieuwenhuis M."/>
            <person name="Van De Peppel L.J.J."/>
        </authorList>
    </citation>
    <scope>NUCLEOTIDE SEQUENCE</scope>
    <source>
        <strain evidence="12">AP01</strain>
        <tissue evidence="12">Mycelium</tissue>
    </source>
</reference>
<feature type="compositionally biased region" description="Basic residues" evidence="9">
    <location>
        <begin position="667"/>
        <end position="679"/>
    </location>
</feature>
<feature type="compositionally biased region" description="Basic and acidic residues" evidence="9">
    <location>
        <begin position="482"/>
        <end position="493"/>
    </location>
</feature>
<feature type="region of interest" description="Disordered" evidence="9">
    <location>
        <begin position="452"/>
        <end position="493"/>
    </location>
</feature>
<dbReference type="InterPro" id="IPR029063">
    <property type="entry name" value="SAM-dependent_MTases_sf"/>
</dbReference>
<dbReference type="PANTHER" id="PTHR24006">
    <property type="entry name" value="UBIQUITIN CARBOXYL-TERMINAL HYDROLASE"/>
    <property type="match status" value="1"/>
</dbReference>
<evidence type="ECO:0000256" key="8">
    <source>
        <dbReference type="PROSITE-ProRule" id="PRU00848"/>
    </source>
</evidence>
<feature type="compositionally biased region" description="Polar residues" evidence="9">
    <location>
        <begin position="853"/>
        <end position="864"/>
    </location>
</feature>
<dbReference type="EMBL" id="JABCKV010000172">
    <property type="protein sequence ID" value="KAG5642609.1"/>
    <property type="molecule type" value="Genomic_DNA"/>
</dbReference>
<dbReference type="PROSITE" id="PS51515">
    <property type="entry name" value="BIN3_SAM"/>
    <property type="match status" value="1"/>
</dbReference>
<feature type="region of interest" description="Disordered" evidence="9">
    <location>
        <begin position="524"/>
        <end position="684"/>
    </location>
</feature>
<dbReference type="PROSITE" id="PS00972">
    <property type="entry name" value="USP_1"/>
    <property type="match status" value="1"/>
</dbReference>
<evidence type="ECO:0000256" key="7">
    <source>
        <dbReference type="ARBA" id="ARBA00022807"/>
    </source>
</evidence>
<keyword evidence="7" id="KW-0788">Thiol protease</keyword>
<dbReference type="Proteomes" id="UP000775547">
    <property type="component" value="Unassembled WGS sequence"/>
</dbReference>
<feature type="compositionally biased region" description="Low complexity" evidence="9">
    <location>
        <begin position="994"/>
        <end position="1022"/>
    </location>
</feature>
<dbReference type="PANTHER" id="PTHR24006:SF888">
    <property type="entry name" value="UBIQUITIN CARBOXYL-TERMINAL HYDROLASE 30"/>
    <property type="match status" value="1"/>
</dbReference>
<dbReference type="InterPro" id="IPR028889">
    <property type="entry name" value="USP"/>
</dbReference>
<keyword evidence="8" id="KW-0949">S-adenosyl-L-methionine</keyword>
<keyword evidence="5" id="KW-0833">Ubl conjugation pathway</keyword>
<dbReference type="GO" id="GO:0008168">
    <property type="term" value="F:methyltransferase activity"/>
    <property type="evidence" value="ECO:0007669"/>
    <property type="project" value="InterPro"/>
</dbReference>
<dbReference type="AlphaFoldDB" id="A0A9P7G2B3"/>
<evidence type="ECO:0000259" key="10">
    <source>
        <dbReference type="PROSITE" id="PS50235"/>
    </source>
</evidence>
<feature type="region of interest" description="Disordered" evidence="9">
    <location>
        <begin position="775"/>
        <end position="822"/>
    </location>
</feature>
<protein>
    <recommendedName>
        <fullName evidence="3">ubiquitinyl hydrolase 1</fullName>
        <ecNumber evidence="3">3.4.19.12</ecNumber>
    </recommendedName>
</protein>
<evidence type="ECO:0000256" key="4">
    <source>
        <dbReference type="ARBA" id="ARBA00022670"/>
    </source>
</evidence>
<dbReference type="InterPro" id="IPR001394">
    <property type="entry name" value="Peptidase_C19_UCH"/>
</dbReference>
<feature type="compositionally biased region" description="Basic and acidic residues" evidence="9">
    <location>
        <begin position="533"/>
        <end position="553"/>
    </location>
</feature>